<dbReference type="InterPro" id="IPR011990">
    <property type="entry name" value="TPR-like_helical_dom_sf"/>
</dbReference>
<dbReference type="Pfam" id="PF13401">
    <property type="entry name" value="AAA_22"/>
    <property type="match status" value="1"/>
</dbReference>
<dbReference type="InterPro" id="IPR027417">
    <property type="entry name" value="P-loop_NTPase"/>
</dbReference>
<dbReference type="Pfam" id="PF25872">
    <property type="entry name" value="HTH_77"/>
    <property type="match status" value="1"/>
</dbReference>
<proteinExistence type="predicted"/>
<dbReference type="PRINTS" id="PR00038">
    <property type="entry name" value="HTHLUXR"/>
</dbReference>
<dbReference type="Pfam" id="PF13424">
    <property type="entry name" value="TPR_12"/>
    <property type="match status" value="1"/>
</dbReference>
<evidence type="ECO:0000259" key="1">
    <source>
        <dbReference type="PROSITE" id="PS50043"/>
    </source>
</evidence>
<feature type="domain" description="HTH luxR-type" evidence="1">
    <location>
        <begin position="750"/>
        <end position="815"/>
    </location>
</feature>
<accession>A0A6J4UPD2</accession>
<dbReference type="InterPro" id="IPR000792">
    <property type="entry name" value="Tscrpt_reg_LuxR_C"/>
</dbReference>
<dbReference type="Pfam" id="PF13176">
    <property type="entry name" value="TPR_7"/>
    <property type="match status" value="1"/>
</dbReference>
<sequence>MPALPPVPLGALPAPLTPLVGREREVDQVCALLRRGGVRLLTLTGPGGVGKTRLALRIATDLAGEFADGASFVPLADVRDPALVAAAIAAAVRVRDEGGRQLDECLRDALRDRHLLLVVDNLEHVLDAAPLLTGLLAGCPGLVVLATSRATLRLSGEHDVPVPPLPLPDPERLSVAAPLLEIAAVRLFAERARAVDASFALTADNAAAVAAVCLRLDGLPLAIELAAARSNLLSPGELLPRLARRLPLLTGGRRDAPTRHQTMRDAIAWSYDLLEPAEQRLFRQLAVFVGGCTLGAAEAVAGEDAAPSPFDGIGSLTEKSLLRRFDAVAGDVRVGMLETVRELGLERLAASGEEATVRDAHAAYFLALSVRAEPALRGPEQAAWLDRLAAEHADLREALGWAIAQGAVEPALRLTASLLGFWAVRGHLGEGRRWAERALALPGGAAPALRARVLTGAAGLATGQGAYAGAVPLLQEALDTARGGGDATGEAAALEGLAVVARHRGDAERAAALFEEVLGRRRALGDAAGAAGTLTNLANLAFDRADLARAVGLYTEALASHRQAEDVGGMAAVLANLGLVAMRRDEPDRAAEYLAEAEALGRSVGNERGVASVLLHRGWLAILRGEWAAAADLTRGALSRTWALGARRDVVEALDNLAYAATRQGRRERAVRLMAAAAWMRTDLGVAVDPVDQDIYAQEVAGLRDALGDAAFAALWEAGRLRPPAAAVAEAMADGDPPPAPGRPIGPPAEVPAAFHLTPREVEVLRLVTAGLTDREIANRLSIGHRTAQDHVSHVIGKLGAANRAEAAAVAVRERIV</sequence>
<dbReference type="SUPFAM" id="SSF46894">
    <property type="entry name" value="C-terminal effector domain of the bipartite response regulators"/>
    <property type="match status" value="1"/>
</dbReference>
<dbReference type="InterPro" id="IPR016032">
    <property type="entry name" value="Sig_transdc_resp-reg_C-effctor"/>
</dbReference>
<dbReference type="EMBL" id="CADCWL010000045">
    <property type="protein sequence ID" value="CAA9554627.1"/>
    <property type="molecule type" value="Genomic_DNA"/>
</dbReference>
<name>A0A6J4UPD2_9BACT</name>
<dbReference type="InterPro" id="IPR036388">
    <property type="entry name" value="WH-like_DNA-bd_sf"/>
</dbReference>
<dbReference type="SUPFAM" id="SSF52540">
    <property type="entry name" value="P-loop containing nucleoside triphosphate hydrolases"/>
    <property type="match status" value="1"/>
</dbReference>
<dbReference type="GO" id="GO:0003677">
    <property type="term" value="F:DNA binding"/>
    <property type="evidence" value="ECO:0007669"/>
    <property type="project" value="InterPro"/>
</dbReference>
<dbReference type="InterPro" id="IPR049945">
    <property type="entry name" value="AAA_22"/>
</dbReference>
<organism evidence="2">
    <name type="scientific">uncultured Thermomicrobiales bacterium</name>
    <dbReference type="NCBI Taxonomy" id="1645740"/>
    <lineage>
        <taxon>Bacteria</taxon>
        <taxon>Pseudomonadati</taxon>
        <taxon>Thermomicrobiota</taxon>
        <taxon>Thermomicrobia</taxon>
        <taxon>Thermomicrobiales</taxon>
        <taxon>environmental samples</taxon>
    </lineage>
</organism>
<dbReference type="Gene3D" id="1.25.40.10">
    <property type="entry name" value="Tetratricopeptide repeat domain"/>
    <property type="match status" value="1"/>
</dbReference>
<evidence type="ECO:0000313" key="2">
    <source>
        <dbReference type="EMBL" id="CAA9554627.1"/>
    </source>
</evidence>
<dbReference type="CDD" id="cd06170">
    <property type="entry name" value="LuxR_C_like"/>
    <property type="match status" value="1"/>
</dbReference>
<dbReference type="SMART" id="SM00421">
    <property type="entry name" value="HTH_LUXR"/>
    <property type="match status" value="1"/>
</dbReference>
<dbReference type="GO" id="GO:0006355">
    <property type="term" value="P:regulation of DNA-templated transcription"/>
    <property type="evidence" value="ECO:0007669"/>
    <property type="project" value="InterPro"/>
</dbReference>
<protein>
    <recommendedName>
        <fullName evidence="1">HTH luxR-type domain-containing protein</fullName>
    </recommendedName>
</protein>
<dbReference type="PANTHER" id="PTHR47691:SF3">
    <property type="entry name" value="HTH-TYPE TRANSCRIPTIONAL REGULATOR RV0890C-RELATED"/>
    <property type="match status" value="1"/>
</dbReference>
<dbReference type="InterPro" id="IPR058852">
    <property type="entry name" value="HTH_77"/>
</dbReference>
<gene>
    <name evidence="2" type="ORF">AVDCRST_MAG19-1115</name>
</gene>
<dbReference type="Gene3D" id="3.40.50.300">
    <property type="entry name" value="P-loop containing nucleotide triphosphate hydrolases"/>
    <property type="match status" value="1"/>
</dbReference>
<dbReference type="Gene3D" id="1.10.10.10">
    <property type="entry name" value="Winged helix-like DNA-binding domain superfamily/Winged helix DNA-binding domain"/>
    <property type="match status" value="1"/>
</dbReference>
<dbReference type="SMART" id="SM00028">
    <property type="entry name" value="TPR"/>
    <property type="match status" value="3"/>
</dbReference>
<dbReference type="InterPro" id="IPR019734">
    <property type="entry name" value="TPR_rpt"/>
</dbReference>
<reference evidence="2" key="1">
    <citation type="submission" date="2020-02" db="EMBL/GenBank/DDBJ databases">
        <authorList>
            <person name="Meier V. D."/>
        </authorList>
    </citation>
    <scope>NUCLEOTIDE SEQUENCE</scope>
    <source>
        <strain evidence="2">AVDCRST_MAG19</strain>
    </source>
</reference>
<dbReference type="PANTHER" id="PTHR47691">
    <property type="entry name" value="REGULATOR-RELATED"/>
    <property type="match status" value="1"/>
</dbReference>
<dbReference type="Pfam" id="PF00196">
    <property type="entry name" value="GerE"/>
    <property type="match status" value="1"/>
</dbReference>
<dbReference type="PRINTS" id="PR00364">
    <property type="entry name" value="DISEASERSIST"/>
</dbReference>
<dbReference type="Pfam" id="PF13374">
    <property type="entry name" value="TPR_10"/>
    <property type="match status" value="1"/>
</dbReference>
<dbReference type="SUPFAM" id="SSF48452">
    <property type="entry name" value="TPR-like"/>
    <property type="match status" value="2"/>
</dbReference>
<dbReference type="PROSITE" id="PS50043">
    <property type="entry name" value="HTH_LUXR_2"/>
    <property type="match status" value="1"/>
</dbReference>
<dbReference type="AlphaFoldDB" id="A0A6J4UPD2"/>